<geneLocation type="plasmid" evidence="2">
    <name>pmppla107</name>
</geneLocation>
<gene>
    <name evidence="1" type="ORF">PLA107_030375</name>
</gene>
<proteinExistence type="predicted"/>
<dbReference type="Proteomes" id="UP000006426">
    <property type="component" value="Plasmid pmppla107"/>
</dbReference>
<sequence>MTQQFFNSLEENEARITGVLMNPAKSFEHRENLVTLKVSAKSYTKTFRDSARSARREHVMVELHDDAARKARGFSAGDILHVKGQLSIRDWTDGQGKQHIRMVLVVQYPRDVNKIGEAIAQSAQSAPESEKVD</sequence>
<protein>
    <submittedName>
        <fullName evidence="1">Uncharacterized protein</fullName>
    </submittedName>
</protein>
<evidence type="ECO:0000313" key="2">
    <source>
        <dbReference type="Proteomes" id="UP000006426"/>
    </source>
</evidence>
<keyword evidence="1" id="KW-0614">Plasmid</keyword>
<dbReference type="AlphaFoldDB" id="A0AAD0M6Y1"/>
<dbReference type="EMBL" id="CP031226">
    <property type="protein sequence ID" value="AXH59535.1"/>
    <property type="molecule type" value="Genomic_DNA"/>
</dbReference>
<evidence type="ECO:0000313" key="1">
    <source>
        <dbReference type="EMBL" id="AXH59535.1"/>
    </source>
</evidence>
<accession>A0AAD0M6Y1</accession>
<dbReference type="RefSeq" id="WP_005742260.1">
    <property type="nucleotide sequence ID" value="NZ_CP031226.1"/>
</dbReference>
<dbReference type="Gene3D" id="2.40.50.140">
    <property type="entry name" value="Nucleic acid-binding proteins"/>
    <property type="match status" value="1"/>
</dbReference>
<dbReference type="InterPro" id="IPR012340">
    <property type="entry name" value="NA-bd_OB-fold"/>
</dbReference>
<organism evidence="1 2">
    <name type="scientific">Pseudomonas amygdali pv. lachrymans str. M301315</name>
    <dbReference type="NCBI Taxonomy" id="629260"/>
    <lineage>
        <taxon>Bacteria</taxon>
        <taxon>Pseudomonadati</taxon>
        <taxon>Pseudomonadota</taxon>
        <taxon>Gammaproteobacteria</taxon>
        <taxon>Pseudomonadales</taxon>
        <taxon>Pseudomonadaceae</taxon>
        <taxon>Pseudomonas</taxon>
        <taxon>Pseudomonas amygdali</taxon>
    </lineage>
</organism>
<reference evidence="1 2" key="1">
    <citation type="journal article" date="2011" name="PLoS Pathog.">
        <title>Dynamic evolution of pathogenicity revealed by sequencing and comparative genomics of 19 Pseudomonas syringae isolates.</title>
        <authorList>
            <person name="Baltrus D.A."/>
            <person name="Nishimura M.T."/>
            <person name="Romanchuk A."/>
            <person name="Chang J.H."/>
            <person name="Mukhtar M.S."/>
            <person name="Cherkis K."/>
            <person name="Roach J."/>
            <person name="Grant S.R."/>
            <person name="Jones C.D."/>
            <person name="Dangl J.L."/>
        </authorList>
    </citation>
    <scope>NUCLEOTIDE SEQUENCE [LARGE SCALE GENOMIC DNA]</scope>
    <source>
        <strain evidence="1 2">M301315</strain>
    </source>
</reference>
<name>A0AAD0M6Y1_PSEAV</name>
<dbReference type="GeneID" id="39474075"/>